<keyword evidence="7" id="KW-1185">Reference proteome</keyword>
<dbReference type="GO" id="GO:0008168">
    <property type="term" value="F:methyltransferase activity"/>
    <property type="evidence" value="ECO:0007669"/>
    <property type="project" value="UniProtKB-KW"/>
</dbReference>
<dbReference type="AlphaFoldDB" id="A0ABD5PJP4"/>
<dbReference type="EMBL" id="JBHSFA010000002">
    <property type="protein sequence ID" value="MFC4540810.1"/>
    <property type="molecule type" value="Genomic_DNA"/>
</dbReference>
<dbReference type="Pfam" id="PF01555">
    <property type="entry name" value="N6_N4_Mtase"/>
    <property type="match status" value="1"/>
</dbReference>
<dbReference type="SUPFAM" id="SSF53335">
    <property type="entry name" value="S-adenosyl-L-methionine-dependent methyltransferases"/>
    <property type="match status" value="2"/>
</dbReference>
<accession>A0ABD5PJP4</accession>
<comment type="caution">
    <text evidence="6">The sequence shown here is derived from an EMBL/GenBank/DDBJ whole genome shotgun (WGS) entry which is preliminary data.</text>
</comment>
<dbReference type="Gene3D" id="3.40.50.150">
    <property type="entry name" value="Vaccinia Virus protein VP39"/>
    <property type="match status" value="2"/>
</dbReference>
<comment type="similarity">
    <text evidence="1">Belongs to the N(4)/N(6)-methyltransferase family.</text>
</comment>
<evidence type="ECO:0000256" key="4">
    <source>
        <dbReference type="SAM" id="MobiDB-lite"/>
    </source>
</evidence>
<protein>
    <submittedName>
        <fullName evidence="6">DNA methyltransferase</fullName>
    </submittedName>
</protein>
<feature type="domain" description="DNA methylase N-4/N-6" evidence="5">
    <location>
        <begin position="58"/>
        <end position="111"/>
    </location>
</feature>
<organism evidence="6 7">
    <name type="scientific">Halosolutus amylolyticus</name>
    <dbReference type="NCBI Taxonomy" id="2932267"/>
    <lineage>
        <taxon>Archaea</taxon>
        <taxon>Methanobacteriati</taxon>
        <taxon>Methanobacteriota</taxon>
        <taxon>Stenosarchaea group</taxon>
        <taxon>Halobacteria</taxon>
        <taxon>Halobacteriales</taxon>
        <taxon>Natrialbaceae</taxon>
        <taxon>Halosolutus</taxon>
    </lineage>
</organism>
<name>A0ABD5PJP4_9EURY</name>
<dbReference type="InterPro" id="IPR002052">
    <property type="entry name" value="DNA_methylase_N6_adenine_CS"/>
</dbReference>
<feature type="region of interest" description="Disordered" evidence="4">
    <location>
        <begin position="765"/>
        <end position="805"/>
    </location>
</feature>
<proteinExistence type="inferred from homology"/>
<evidence type="ECO:0000256" key="1">
    <source>
        <dbReference type="ARBA" id="ARBA00006594"/>
    </source>
</evidence>
<dbReference type="InterPro" id="IPR002941">
    <property type="entry name" value="DNA_methylase_N4/N6"/>
</dbReference>
<evidence type="ECO:0000256" key="3">
    <source>
        <dbReference type="ARBA" id="ARBA00022679"/>
    </source>
</evidence>
<evidence type="ECO:0000313" key="7">
    <source>
        <dbReference type="Proteomes" id="UP001595898"/>
    </source>
</evidence>
<keyword evidence="2 6" id="KW-0489">Methyltransferase</keyword>
<dbReference type="RefSeq" id="WP_250138970.1">
    <property type="nucleotide sequence ID" value="NZ_JALIQP010000001.1"/>
</dbReference>
<sequence>MTGKQDNLVEGNLHSEPFEAFENGDVSPLINDDYDSYPEPPVGIEDEVDRTNPIAYSHTYWTKKPYPAIQYFIEQLTEEGDVVLDSMCGSGMTGVAALSCGRKTILNDVSPAATWISKNNLAPIDINALDNAYERVENSVKEEIQNLYRAKCIDCNSMGTIAYMRYSEIHECKRCGSELNLDEIEKKDYTSKYICPNCDNEFKPGTQEALDRVPVGVALDCPSCGGRGNKQRDIDQKDVDLLDEIEKKENPHWYPTKELLPNSRINVSEGMRVCDLYSKRNLLALAKLREAIVNETEEGPIRQHLLFAFTGIAANTSKMAQDRPNTSIMKGTYYIPPKNKEINVWNSFDNKYNRYVRKAREHFKDLVESDYNPDSDARVFTDDARDLNDIPDESIDYVFIDPPYGDTVPYAEVNLLWTAWLEEEEDFQKEIVVSDSSEREDKDEDKWEEEIHEVFEEIYAKLKPGRWVTITFNNSDPAMWERFNNAIIDIGFTPYNGSLSLDMKQKSWKQMKEDKAQRRDTVVNYFKLPESMDDAEFETPPEEIPKDIMERVTTAIDNVVRSGYLGRGVLPEQVFHEVIKTLKKNNALNLRPDWESILEENYEKNIDDRGRTRWHPPDYHQEYDPDLEYFSTDLIAQRAIEEYLEENGGSTYSDLYEVVTNEVDQQPENFDELLERNFIKDRKKWRLPETEDEKLEVERRQEGHQEHAVDQFVSKLENNEHIEEAPPLHVLEYGIRYLQDEDRHRDALLLYDYIDIEELPDDVQSNIRRRRRISEAKAEKTDGGDEESDPEIDPAQSTLGDIDQE</sequence>
<dbReference type="Proteomes" id="UP001595898">
    <property type="component" value="Unassembled WGS sequence"/>
</dbReference>
<dbReference type="GO" id="GO:0032259">
    <property type="term" value="P:methylation"/>
    <property type="evidence" value="ECO:0007669"/>
    <property type="project" value="UniProtKB-KW"/>
</dbReference>
<dbReference type="InterPro" id="IPR029063">
    <property type="entry name" value="SAM-dependent_MTases_sf"/>
</dbReference>
<reference evidence="6 7" key="1">
    <citation type="journal article" date="2019" name="Int. J. Syst. Evol. Microbiol.">
        <title>The Global Catalogue of Microorganisms (GCM) 10K type strain sequencing project: providing services to taxonomists for standard genome sequencing and annotation.</title>
        <authorList>
            <consortium name="The Broad Institute Genomics Platform"/>
            <consortium name="The Broad Institute Genome Sequencing Center for Infectious Disease"/>
            <person name="Wu L."/>
            <person name="Ma J."/>
        </authorList>
    </citation>
    <scope>NUCLEOTIDE SEQUENCE [LARGE SCALE GENOMIC DNA]</scope>
    <source>
        <strain evidence="6 7">WLHS5</strain>
    </source>
</reference>
<keyword evidence="3" id="KW-0808">Transferase</keyword>
<dbReference type="PROSITE" id="PS00092">
    <property type="entry name" value="N6_MTASE"/>
    <property type="match status" value="1"/>
</dbReference>
<evidence type="ECO:0000259" key="5">
    <source>
        <dbReference type="Pfam" id="PF01555"/>
    </source>
</evidence>
<feature type="compositionally biased region" description="Basic and acidic residues" evidence="4">
    <location>
        <begin position="773"/>
        <end position="783"/>
    </location>
</feature>
<evidence type="ECO:0000256" key="2">
    <source>
        <dbReference type="ARBA" id="ARBA00022603"/>
    </source>
</evidence>
<evidence type="ECO:0000313" key="6">
    <source>
        <dbReference type="EMBL" id="MFC4540810.1"/>
    </source>
</evidence>
<gene>
    <name evidence="6" type="ORF">ACFO5R_02565</name>
</gene>